<feature type="domain" description="RNase H type-1" evidence="3">
    <location>
        <begin position="338"/>
        <end position="449"/>
    </location>
</feature>
<feature type="compositionally biased region" description="Basic and acidic residues" evidence="1">
    <location>
        <begin position="1"/>
        <end position="10"/>
    </location>
</feature>
<dbReference type="Proteomes" id="UP000594263">
    <property type="component" value="Unplaced"/>
</dbReference>
<dbReference type="InterPro" id="IPR036397">
    <property type="entry name" value="RNaseH_sf"/>
</dbReference>
<evidence type="ECO:0000256" key="1">
    <source>
        <dbReference type="SAM" id="MobiDB-lite"/>
    </source>
</evidence>
<dbReference type="OMA" id="NDTAMRW"/>
<reference evidence="4" key="1">
    <citation type="submission" date="2021-01" db="UniProtKB">
        <authorList>
            <consortium name="EnsemblPlants"/>
        </authorList>
    </citation>
    <scope>IDENTIFICATION</scope>
</reference>
<accession>A0A7N0TKD6</accession>
<dbReference type="GO" id="GO:0004523">
    <property type="term" value="F:RNA-DNA hybrid ribonuclease activity"/>
    <property type="evidence" value="ECO:0007669"/>
    <property type="project" value="InterPro"/>
</dbReference>
<dbReference type="EnsemblPlants" id="Kaladp0039s0303.1.v1.1">
    <property type="protein sequence ID" value="Kaladp0039s0303.1.v1.1"/>
    <property type="gene ID" value="Kaladp0039s0303.v1.1"/>
</dbReference>
<dbReference type="InterPro" id="IPR044730">
    <property type="entry name" value="RNase_H-like_dom_plant"/>
</dbReference>
<protein>
    <recommendedName>
        <fullName evidence="6">RNase H type-1 domain-containing protein</fullName>
    </recommendedName>
</protein>
<evidence type="ECO:0000259" key="3">
    <source>
        <dbReference type="Pfam" id="PF13456"/>
    </source>
</evidence>
<evidence type="ECO:0008006" key="6">
    <source>
        <dbReference type="Google" id="ProtNLM"/>
    </source>
</evidence>
<evidence type="ECO:0000313" key="5">
    <source>
        <dbReference type="Proteomes" id="UP000594263"/>
    </source>
</evidence>
<keyword evidence="5" id="KW-1185">Reference proteome</keyword>
<organism evidence="4 5">
    <name type="scientific">Kalanchoe fedtschenkoi</name>
    <name type="common">Lavender scallops</name>
    <name type="synonym">South American air plant</name>
    <dbReference type="NCBI Taxonomy" id="63787"/>
    <lineage>
        <taxon>Eukaryota</taxon>
        <taxon>Viridiplantae</taxon>
        <taxon>Streptophyta</taxon>
        <taxon>Embryophyta</taxon>
        <taxon>Tracheophyta</taxon>
        <taxon>Spermatophyta</taxon>
        <taxon>Magnoliopsida</taxon>
        <taxon>eudicotyledons</taxon>
        <taxon>Gunneridae</taxon>
        <taxon>Pentapetalae</taxon>
        <taxon>Saxifragales</taxon>
        <taxon>Crassulaceae</taxon>
        <taxon>Kalanchoe</taxon>
    </lineage>
</organism>
<dbReference type="Pfam" id="PF13456">
    <property type="entry name" value="RVT_3"/>
    <property type="match status" value="1"/>
</dbReference>
<dbReference type="GO" id="GO:0005737">
    <property type="term" value="C:cytoplasm"/>
    <property type="evidence" value="ECO:0007669"/>
    <property type="project" value="TreeGrafter"/>
</dbReference>
<dbReference type="InterPro" id="IPR040044">
    <property type="entry name" value="SRR1L"/>
</dbReference>
<dbReference type="PANTHER" id="PTHR28626:SF4">
    <property type="entry name" value="PROTEIN SENSITIVITY TO RED LIGHT REDUCED 1-LIKE"/>
    <property type="match status" value="1"/>
</dbReference>
<dbReference type="AlphaFoldDB" id="A0A7N0TKD6"/>
<dbReference type="Gene3D" id="3.30.420.10">
    <property type="entry name" value="Ribonuclease H-like superfamily/Ribonuclease H"/>
    <property type="match status" value="1"/>
</dbReference>
<dbReference type="GO" id="GO:0005634">
    <property type="term" value="C:nucleus"/>
    <property type="evidence" value="ECO:0007669"/>
    <property type="project" value="TreeGrafter"/>
</dbReference>
<proteinExistence type="predicted"/>
<dbReference type="GO" id="GO:0003676">
    <property type="term" value="F:nucleic acid binding"/>
    <property type="evidence" value="ECO:0007669"/>
    <property type="project" value="InterPro"/>
</dbReference>
<sequence length="469" mass="54175">MEQNISERHAPSGVPNHDVEEAHGEIKSYTLREDRDFEDEVRRLENDIRIVLEEVSKSVIYHNITYQLQSDRGIQSNILRVLGSENHILMVVYALGSLEESYRAQKQLGLAVLLKRDFNWIEEIEVFDPLISPVDRKVIEKLGCSVLCVNEHCRRRVTRPTLFFMPFPEIQLKRNLFEANVLPSQLNQMVLLSNNEIFEPDRIPFSFEESEYREYRMALRNFTSSFELNPFPEDSETDFDYFHWSFFHVSDDFDMKKFLPASVVEKMNVKDDNDDDSLNYEDLRKSTEETLDLIFSNDEAASNDIFKGCRLPPKFRSAGLSPRAGWVKLNFSGRGFDGHRPAGFGGIFHDQFNDCIGSYHGSLGDADETVASAEALREGMRCLQRITPVRRLLILGDELRIILWIHQVLHFPSKVEEQMVEIFEFLQNKICLVGHVHQEANAAAVELAEKRTASPERKLWIADLPTITL</sequence>
<dbReference type="InterPro" id="IPR002156">
    <property type="entry name" value="RNaseH_domain"/>
</dbReference>
<feature type="region of interest" description="Disordered" evidence="1">
    <location>
        <begin position="1"/>
        <end position="25"/>
    </location>
</feature>
<dbReference type="PANTHER" id="PTHR28626">
    <property type="entry name" value="SRR1-LIKE PROTEIN"/>
    <property type="match status" value="1"/>
</dbReference>
<dbReference type="Gramene" id="Kaladp0039s0303.1.v1.1">
    <property type="protein sequence ID" value="Kaladp0039s0303.1.v1.1"/>
    <property type="gene ID" value="Kaladp0039s0303.v1.1"/>
</dbReference>
<evidence type="ECO:0000259" key="2">
    <source>
        <dbReference type="Pfam" id="PF07985"/>
    </source>
</evidence>
<dbReference type="Pfam" id="PF07985">
    <property type="entry name" value="SRR1"/>
    <property type="match status" value="1"/>
</dbReference>
<name>A0A7N0TKD6_KALFE</name>
<dbReference type="CDD" id="cd06222">
    <property type="entry name" value="RNase_H_like"/>
    <property type="match status" value="1"/>
</dbReference>
<dbReference type="InterPro" id="IPR012942">
    <property type="entry name" value="SRR1-like"/>
</dbReference>
<evidence type="ECO:0000313" key="4">
    <source>
        <dbReference type="EnsemblPlants" id="Kaladp0039s0303.1.v1.1"/>
    </source>
</evidence>
<feature type="domain" description="SRR1-like" evidence="2">
    <location>
        <begin position="89"/>
        <end position="202"/>
    </location>
</feature>